<comment type="similarity">
    <text evidence="1">Belongs to the ATP-dependent AMP-binding enzyme family.</text>
</comment>
<evidence type="ECO:0000259" key="5">
    <source>
        <dbReference type="Pfam" id="PF13193"/>
    </source>
</evidence>
<dbReference type="EMBL" id="JADLQX010000303">
    <property type="protein sequence ID" value="MBF6303219.1"/>
    <property type="molecule type" value="Genomic_DNA"/>
</dbReference>
<dbReference type="Proteomes" id="UP000702209">
    <property type="component" value="Unassembled WGS sequence"/>
</dbReference>
<evidence type="ECO:0000256" key="2">
    <source>
        <dbReference type="ARBA" id="ARBA00022598"/>
    </source>
</evidence>
<accession>A0ABS0D318</accession>
<dbReference type="Pfam" id="PF13193">
    <property type="entry name" value="AMP-binding_C"/>
    <property type="match status" value="1"/>
</dbReference>
<keyword evidence="3" id="KW-0276">Fatty acid metabolism</keyword>
<keyword evidence="7" id="KW-1185">Reference proteome</keyword>
<evidence type="ECO:0000256" key="1">
    <source>
        <dbReference type="ARBA" id="ARBA00006432"/>
    </source>
</evidence>
<gene>
    <name evidence="6" type="ORF">IU459_37915</name>
</gene>
<evidence type="ECO:0000313" key="6">
    <source>
        <dbReference type="EMBL" id="MBF6303219.1"/>
    </source>
</evidence>
<feature type="non-terminal residue" evidence="6">
    <location>
        <position position="91"/>
    </location>
</feature>
<dbReference type="GO" id="GO:0016874">
    <property type="term" value="F:ligase activity"/>
    <property type="evidence" value="ECO:0007669"/>
    <property type="project" value="UniProtKB-KW"/>
</dbReference>
<name>A0ABS0D318_9NOCA</name>
<feature type="non-terminal residue" evidence="6">
    <location>
        <position position="1"/>
    </location>
</feature>
<dbReference type="PANTHER" id="PTHR43859">
    <property type="entry name" value="ACYL-ACTIVATING ENZYME"/>
    <property type="match status" value="1"/>
</dbReference>
<dbReference type="PANTHER" id="PTHR43859:SF4">
    <property type="entry name" value="BUTANOATE--COA LIGASE AAE1-RELATED"/>
    <property type="match status" value="1"/>
</dbReference>
<organism evidence="6 7">
    <name type="scientific">Nocardia amamiensis</name>
    <dbReference type="NCBI Taxonomy" id="404578"/>
    <lineage>
        <taxon>Bacteria</taxon>
        <taxon>Bacillati</taxon>
        <taxon>Actinomycetota</taxon>
        <taxon>Actinomycetes</taxon>
        <taxon>Mycobacteriales</taxon>
        <taxon>Nocardiaceae</taxon>
        <taxon>Nocardia</taxon>
    </lineage>
</organism>
<evidence type="ECO:0000256" key="3">
    <source>
        <dbReference type="ARBA" id="ARBA00022832"/>
    </source>
</evidence>
<evidence type="ECO:0000256" key="4">
    <source>
        <dbReference type="ARBA" id="ARBA00023098"/>
    </source>
</evidence>
<keyword evidence="2 6" id="KW-0436">Ligase</keyword>
<proteinExistence type="inferred from homology"/>
<protein>
    <submittedName>
        <fullName evidence="6">Fatty acid--CoA ligase</fullName>
    </submittedName>
</protein>
<keyword evidence="4" id="KW-0443">Lipid metabolism</keyword>
<dbReference type="InterPro" id="IPR045851">
    <property type="entry name" value="AMP-bd_C_sf"/>
</dbReference>
<dbReference type="Gene3D" id="3.30.300.30">
    <property type="match status" value="1"/>
</dbReference>
<dbReference type="SUPFAM" id="SSF56801">
    <property type="entry name" value="Acetyl-CoA synthetase-like"/>
    <property type="match status" value="1"/>
</dbReference>
<reference evidence="6 7" key="1">
    <citation type="submission" date="2020-10" db="EMBL/GenBank/DDBJ databases">
        <title>Identification of Nocardia species via Next-generation sequencing and recognition of intraspecies genetic diversity.</title>
        <authorList>
            <person name="Li P."/>
            <person name="Li P."/>
            <person name="Lu B."/>
        </authorList>
    </citation>
    <scope>NUCLEOTIDE SEQUENCE [LARGE SCALE GENOMIC DNA]</scope>
    <source>
        <strain evidence="6 7">BJ06-0157</strain>
    </source>
</reference>
<feature type="domain" description="AMP-binding enzyme C-terminal" evidence="5">
    <location>
        <begin position="29"/>
        <end position="88"/>
    </location>
</feature>
<comment type="caution">
    <text evidence="6">The sequence shown here is derived from an EMBL/GenBank/DDBJ whole genome shotgun (WGS) entry which is preliminary data.</text>
</comment>
<evidence type="ECO:0000313" key="7">
    <source>
        <dbReference type="Proteomes" id="UP000702209"/>
    </source>
</evidence>
<dbReference type="InterPro" id="IPR025110">
    <property type="entry name" value="AMP-bd_C"/>
</dbReference>
<sequence>ISPDGFLTLVDRSKDVIKSGGEWISSVDLENAVIGHPAVAEAAVIGVPDEKWDERPLVAVVLAEGAEAKPEELREFLADKFAKWQLPERWT</sequence>